<dbReference type="RefSeq" id="XP_041293376.1">
    <property type="nucleotide sequence ID" value="XM_041428312.1"/>
</dbReference>
<evidence type="ECO:0000313" key="2">
    <source>
        <dbReference type="EMBL" id="KAG2109294.1"/>
    </source>
</evidence>
<reference evidence="2" key="1">
    <citation type="journal article" date="2020" name="New Phytol.">
        <title>Comparative genomics reveals dynamic genome evolution in host specialist ectomycorrhizal fungi.</title>
        <authorList>
            <person name="Lofgren L.A."/>
            <person name="Nguyen N.H."/>
            <person name="Vilgalys R."/>
            <person name="Ruytinx J."/>
            <person name="Liao H.L."/>
            <person name="Branco S."/>
            <person name="Kuo A."/>
            <person name="LaButti K."/>
            <person name="Lipzen A."/>
            <person name="Andreopoulos W."/>
            <person name="Pangilinan J."/>
            <person name="Riley R."/>
            <person name="Hundley H."/>
            <person name="Na H."/>
            <person name="Barry K."/>
            <person name="Grigoriev I.V."/>
            <person name="Stajich J.E."/>
            <person name="Kennedy P.G."/>
        </authorList>
    </citation>
    <scope>NUCLEOTIDE SEQUENCE</scope>
    <source>
        <strain evidence="2">FC423</strain>
    </source>
</reference>
<protein>
    <submittedName>
        <fullName evidence="2">Uncharacterized protein</fullName>
    </submittedName>
</protein>
<evidence type="ECO:0000313" key="3">
    <source>
        <dbReference type="Proteomes" id="UP000823399"/>
    </source>
</evidence>
<evidence type="ECO:0000256" key="1">
    <source>
        <dbReference type="SAM" id="MobiDB-lite"/>
    </source>
</evidence>
<accession>A0A9P7F719</accession>
<comment type="caution">
    <text evidence="2">The sequence shown here is derived from an EMBL/GenBank/DDBJ whole genome shotgun (WGS) entry which is preliminary data.</text>
</comment>
<keyword evidence="3" id="KW-1185">Reference proteome</keyword>
<dbReference type="AlphaFoldDB" id="A0A9P7F719"/>
<sequence>MNWVLVIIGNSAGAKLWFSDGQPIGAIRGGCESSHRLIIDKQGFIDITVPYSVLPSIVDLNNTVAICPEDSVNINLTIPGDGSFSFSITPSTSVHRSVLTGTLKPLPEVLDVDASFFDKMMDLHYVPYQDIPDAPGRDVEEIKALGLRHFPFSPHSFQLALAVYDWTTASFARMVVMKIFEYTSIPTTPYPLDSPNIATAIWKSNWGSYVPTNKAYMNSFMMKPASTLQDVQDQLRDVKALLQKFSAVQNRLLSAAFAAIPRTSVFYAPQLFSGQLDISQLSLDYFGIEMLECPLNAGPTSESLVVSLKAAMATFVKVGSTITTKMVWSFADSIDIAKHYQNGLIVVVNPPDNDSWVWDAASYITPLSDDTEKNEYTFAPGTSFVVESLDVRDIDEDERNKSVQFLTLKLHAPGSVRDDRTRQRPSRPPLNNIPARRSSGRKFNHHLTNKTGGRRCHCVDDAERYVTMFIGYGFC</sequence>
<dbReference type="OrthoDB" id="5364250at2759"/>
<feature type="region of interest" description="Disordered" evidence="1">
    <location>
        <begin position="415"/>
        <end position="446"/>
    </location>
</feature>
<name>A0A9P7F719_9AGAM</name>
<dbReference type="EMBL" id="JABBWM010000024">
    <property type="protein sequence ID" value="KAG2109294.1"/>
    <property type="molecule type" value="Genomic_DNA"/>
</dbReference>
<organism evidence="2 3">
    <name type="scientific">Suillus discolor</name>
    <dbReference type="NCBI Taxonomy" id="1912936"/>
    <lineage>
        <taxon>Eukaryota</taxon>
        <taxon>Fungi</taxon>
        <taxon>Dikarya</taxon>
        <taxon>Basidiomycota</taxon>
        <taxon>Agaricomycotina</taxon>
        <taxon>Agaricomycetes</taxon>
        <taxon>Agaricomycetidae</taxon>
        <taxon>Boletales</taxon>
        <taxon>Suillineae</taxon>
        <taxon>Suillaceae</taxon>
        <taxon>Suillus</taxon>
    </lineage>
</organism>
<gene>
    <name evidence="2" type="ORF">F5147DRAFT_154035</name>
</gene>
<dbReference type="Proteomes" id="UP000823399">
    <property type="component" value="Unassembled WGS sequence"/>
</dbReference>
<dbReference type="GeneID" id="64690571"/>
<proteinExistence type="predicted"/>